<dbReference type="GO" id="GO:0005654">
    <property type="term" value="C:nucleoplasm"/>
    <property type="evidence" value="ECO:0007669"/>
    <property type="project" value="TreeGrafter"/>
</dbReference>
<dbReference type="OrthoDB" id="1806at2759"/>
<dbReference type="Gene3D" id="3.30.900.10">
    <property type="entry name" value="HORMA domain"/>
    <property type="match status" value="1"/>
</dbReference>
<feature type="non-terminal residue" evidence="8">
    <location>
        <position position="64"/>
    </location>
</feature>
<dbReference type="GO" id="GO:0005737">
    <property type="term" value="C:cytoplasm"/>
    <property type="evidence" value="ECO:0007669"/>
    <property type="project" value="TreeGrafter"/>
</dbReference>
<evidence type="ECO:0000256" key="3">
    <source>
        <dbReference type="ARBA" id="ARBA00022618"/>
    </source>
</evidence>
<keyword evidence="10" id="KW-1185">Reference proteome</keyword>
<keyword evidence="5" id="KW-0539">Nucleus</keyword>
<dbReference type="InterPro" id="IPR003511">
    <property type="entry name" value="HORMA_dom"/>
</dbReference>
<evidence type="ECO:0000256" key="1">
    <source>
        <dbReference type="ARBA" id="ARBA00004123"/>
    </source>
</evidence>
<dbReference type="PROSITE" id="PS50815">
    <property type="entry name" value="HORMA"/>
    <property type="match status" value="1"/>
</dbReference>
<sequence length="64" mass="7331">YGINSILYQRGIYPPETFTRVQKYGLTLLVSTDPELKKYLNTVLAQVKGEIIPQCLINYSSHLK</sequence>
<dbReference type="Proteomes" id="UP000014760">
    <property type="component" value="Unassembled WGS sequence"/>
</dbReference>
<accession>R7TE84</accession>
<dbReference type="PANTHER" id="PTHR11842:SF11">
    <property type="entry name" value="MITOTIC SPINDLE ASSEMBLY CHECKPOINT PROTEIN MAD2A"/>
    <property type="match status" value="1"/>
</dbReference>
<feature type="non-terminal residue" evidence="8">
    <location>
        <position position="1"/>
    </location>
</feature>
<keyword evidence="4" id="KW-0498">Mitosis</keyword>
<dbReference type="AlphaFoldDB" id="R7TE84"/>
<dbReference type="GO" id="GO:0051301">
    <property type="term" value="P:cell division"/>
    <property type="evidence" value="ECO:0007669"/>
    <property type="project" value="UniProtKB-KW"/>
</dbReference>
<organism evidence="8">
    <name type="scientific">Capitella teleta</name>
    <name type="common">Polychaete worm</name>
    <dbReference type="NCBI Taxonomy" id="283909"/>
    <lineage>
        <taxon>Eukaryota</taxon>
        <taxon>Metazoa</taxon>
        <taxon>Spiralia</taxon>
        <taxon>Lophotrochozoa</taxon>
        <taxon>Annelida</taxon>
        <taxon>Polychaeta</taxon>
        <taxon>Sedentaria</taxon>
        <taxon>Scolecida</taxon>
        <taxon>Capitellidae</taxon>
        <taxon>Capitella</taxon>
    </lineage>
</organism>
<dbReference type="PANTHER" id="PTHR11842">
    <property type="entry name" value="MITOTIC SPINDLE ASSEMBLY CHECKPOINT PROTEIN MAD2"/>
    <property type="match status" value="1"/>
</dbReference>
<protein>
    <recommendedName>
        <fullName evidence="7">HORMA domain-containing protein</fullName>
    </recommendedName>
</protein>
<proteinExistence type="inferred from homology"/>
<name>R7TE84_CAPTE</name>
<dbReference type="EMBL" id="KB310278">
    <property type="protein sequence ID" value="ELT92044.1"/>
    <property type="molecule type" value="Genomic_DNA"/>
</dbReference>
<evidence type="ECO:0000256" key="2">
    <source>
        <dbReference type="ARBA" id="ARBA00010348"/>
    </source>
</evidence>
<dbReference type="InterPro" id="IPR045091">
    <property type="entry name" value="Mad2-like"/>
</dbReference>
<reference evidence="10" key="1">
    <citation type="submission" date="2012-12" db="EMBL/GenBank/DDBJ databases">
        <authorList>
            <person name="Hellsten U."/>
            <person name="Grimwood J."/>
            <person name="Chapman J.A."/>
            <person name="Shapiro H."/>
            <person name="Aerts A."/>
            <person name="Otillar R.P."/>
            <person name="Terry A.Y."/>
            <person name="Boore J.L."/>
            <person name="Simakov O."/>
            <person name="Marletaz F."/>
            <person name="Cho S.-J."/>
            <person name="Edsinger-Gonzales E."/>
            <person name="Havlak P."/>
            <person name="Kuo D.-H."/>
            <person name="Larsson T."/>
            <person name="Lv J."/>
            <person name="Arendt D."/>
            <person name="Savage R."/>
            <person name="Osoegawa K."/>
            <person name="de Jong P."/>
            <person name="Lindberg D.R."/>
            <person name="Seaver E.C."/>
            <person name="Weisblat D.A."/>
            <person name="Putnam N.H."/>
            <person name="Grigoriev I.V."/>
            <person name="Rokhsar D.S."/>
        </authorList>
    </citation>
    <scope>NUCLEOTIDE SEQUENCE</scope>
    <source>
        <strain evidence="10">I ESC-2004</strain>
    </source>
</reference>
<keyword evidence="6" id="KW-0131">Cell cycle</keyword>
<evidence type="ECO:0000313" key="10">
    <source>
        <dbReference type="Proteomes" id="UP000014760"/>
    </source>
</evidence>
<evidence type="ECO:0000313" key="8">
    <source>
        <dbReference type="EMBL" id="ELT92044.1"/>
    </source>
</evidence>
<dbReference type="Pfam" id="PF02301">
    <property type="entry name" value="HORMA"/>
    <property type="match status" value="1"/>
</dbReference>
<evidence type="ECO:0000256" key="5">
    <source>
        <dbReference type="ARBA" id="ARBA00023242"/>
    </source>
</evidence>
<dbReference type="SUPFAM" id="SSF56019">
    <property type="entry name" value="The spindle assembly checkpoint protein mad2"/>
    <property type="match status" value="1"/>
</dbReference>
<evidence type="ECO:0000256" key="6">
    <source>
        <dbReference type="ARBA" id="ARBA00023306"/>
    </source>
</evidence>
<evidence type="ECO:0000256" key="4">
    <source>
        <dbReference type="ARBA" id="ARBA00022776"/>
    </source>
</evidence>
<dbReference type="EnsemblMetazoa" id="CapteT41576">
    <property type="protein sequence ID" value="CapteP41576"/>
    <property type="gene ID" value="CapteG41576"/>
</dbReference>
<dbReference type="InterPro" id="IPR036570">
    <property type="entry name" value="HORMA_dom_sf"/>
</dbReference>
<dbReference type="EMBL" id="AMQN01030746">
    <property type="status" value="NOT_ANNOTATED_CDS"/>
    <property type="molecule type" value="Genomic_DNA"/>
</dbReference>
<comment type="subcellular location">
    <subcellularLocation>
        <location evidence="1">Nucleus</location>
    </subcellularLocation>
</comment>
<reference evidence="9" key="3">
    <citation type="submission" date="2015-06" db="UniProtKB">
        <authorList>
            <consortium name="EnsemblMetazoa"/>
        </authorList>
    </citation>
    <scope>IDENTIFICATION</scope>
</reference>
<keyword evidence="3" id="KW-0132">Cell division</keyword>
<reference evidence="8 10" key="2">
    <citation type="journal article" date="2013" name="Nature">
        <title>Insights into bilaterian evolution from three spiralian genomes.</title>
        <authorList>
            <person name="Simakov O."/>
            <person name="Marletaz F."/>
            <person name="Cho S.J."/>
            <person name="Edsinger-Gonzales E."/>
            <person name="Havlak P."/>
            <person name="Hellsten U."/>
            <person name="Kuo D.H."/>
            <person name="Larsson T."/>
            <person name="Lv J."/>
            <person name="Arendt D."/>
            <person name="Savage R."/>
            <person name="Osoegawa K."/>
            <person name="de Jong P."/>
            <person name="Grimwood J."/>
            <person name="Chapman J.A."/>
            <person name="Shapiro H."/>
            <person name="Aerts A."/>
            <person name="Otillar R.P."/>
            <person name="Terry A.Y."/>
            <person name="Boore J.L."/>
            <person name="Grigoriev I.V."/>
            <person name="Lindberg D.R."/>
            <person name="Seaver E.C."/>
            <person name="Weisblat D.A."/>
            <person name="Putnam N.H."/>
            <person name="Rokhsar D.S."/>
        </authorList>
    </citation>
    <scope>NUCLEOTIDE SEQUENCE</scope>
    <source>
        <strain evidence="8 10">I ESC-2004</strain>
    </source>
</reference>
<gene>
    <name evidence="8" type="ORF">CAPTEDRAFT_41576</name>
</gene>
<dbReference type="OMA" id="YQHDIYP"/>
<dbReference type="GO" id="GO:0000776">
    <property type="term" value="C:kinetochore"/>
    <property type="evidence" value="ECO:0007669"/>
    <property type="project" value="TreeGrafter"/>
</dbReference>
<comment type="similarity">
    <text evidence="2">Belongs to the MAD2 family.</text>
</comment>
<evidence type="ECO:0000259" key="7">
    <source>
        <dbReference type="PROSITE" id="PS50815"/>
    </source>
</evidence>
<dbReference type="HOGENOM" id="CLU_2874237_0_0_1"/>
<dbReference type="GO" id="GO:0007094">
    <property type="term" value="P:mitotic spindle assembly checkpoint signaling"/>
    <property type="evidence" value="ECO:0007669"/>
    <property type="project" value="TreeGrafter"/>
</dbReference>
<dbReference type="STRING" id="283909.R7TE84"/>
<evidence type="ECO:0000313" key="9">
    <source>
        <dbReference type="EnsemblMetazoa" id="CapteP41576"/>
    </source>
</evidence>
<feature type="domain" description="HORMA" evidence="7">
    <location>
        <begin position="1"/>
        <end position="64"/>
    </location>
</feature>